<keyword evidence="2" id="KW-1185">Reference proteome</keyword>
<dbReference type="Proteomes" id="UP000828048">
    <property type="component" value="Chromosome 12"/>
</dbReference>
<organism evidence="1 2">
    <name type="scientific">Vaccinium darrowii</name>
    <dbReference type="NCBI Taxonomy" id="229202"/>
    <lineage>
        <taxon>Eukaryota</taxon>
        <taxon>Viridiplantae</taxon>
        <taxon>Streptophyta</taxon>
        <taxon>Embryophyta</taxon>
        <taxon>Tracheophyta</taxon>
        <taxon>Spermatophyta</taxon>
        <taxon>Magnoliopsida</taxon>
        <taxon>eudicotyledons</taxon>
        <taxon>Gunneridae</taxon>
        <taxon>Pentapetalae</taxon>
        <taxon>asterids</taxon>
        <taxon>Ericales</taxon>
        <taxon>Ericaceae</taxon>
        <taxon>Vaccinioideae</taxon>
        <taxon>Vaccinieae</taxon>
        <taxon>Vaccinium</taxon>
    </lineage>
</organism>
<comment type="caution">
    <text evidence="1">The sequence shown here is derived from an EMBL/GenBank/DDBJ whole genome shotgun (WGS) entry which is preliminary data.</text>
</comment>
<evidence type="ECO:0000313" key="2">
    <source>
        <dbReference type="Proteomes" id="UP000828048"/>
    </source>
</evidence>
<protein>
    <submittedName>
        <fullName evidence="1">Uncharacterized protein</fullName>
    </submittedName>
</protein>
<gene>
    <name evidence="1" type="ORF">Vadar_020016</name>
</gene>
<proteinExistence type="predicted"/>
<reference evidence="1 2" key="1">
    <citation type="journal article" date="2021" name="Hortic Res">
        <title>High-quality reference genome and annotation aids understanding of berry development for evergreen blueberry (Vaccinium darrowii).</title>
        <authorList>
            <person name="Yu J."/>
            <person name="Hulse-Kemp A.M."/>
            <person name="Babiker E."/>
            <person name="Staton M."/>
        </authorList>
    </citation>
    <scope>NUCLEOTIDE SEQUENCE [LARGE SCALE GENOMIC DNA]</scope>
    <source>
        <strain evidence="2">cv. NJ 8807/NJ 8810</strain>
        <tissue evidence="1">Young leaf</tissue>
    </source>
</reference>
<dbReference type="EMBL" id="CM037162">
    <property type="protein sequence ID" value="KAH7863623.1"/>
    <property type="molecule type" value="Genomic_DNA"/>
</dbReference>
<name>A0ACB7ZCX2_9ERIC</name>
<evidence type="ECO:0000313" key="1">
    <source>
        <dbReference type="EMBL" id="KAH7863623.1"/>
    </source>
</evidence>
<sequence>MATIVGEIYILPFFGQGHLLPSMELCKRLSSPNYKTILIISPDLSSSVPSSLRLHPYVEIAQLTDDAPPLDAVAEQNPFHHREQHMSQSMESFLSARVDGPTRRPLCAVVDIMMSWSKEVFVKFGIPTAAFFTSGACSAAMELGSSKAQVADMKPGEIRILPGLPEDMALTYLDSVSDRRPPRPPHAGPGGPPPGLLGPPGGHVGRDGPPPPPGLHGPSGGHLSRDGPPPGLPGPPGGQKFGPPTPGNNGPPWVDEMDGSIAMLFNTSDDLERPFIEYLAKQVGKPVWGVGPLLPEQYWKSAAGSILHDREVRSTRKSNYSEDDVIQWLDSKPRGSVIYVSFGSEVGPSAGEYAQLADALAEASNNWAFIWVIQPNAGRHGPPPPPPGLGGPFPDARGGEGEGESTTSYYPQGLDEKVGGRGLIIRGWAPQLMILSHPSTGGFLSHCGWNSTVEAIGLGVPFLAWPIRGDQFTDAKLVVNHLKIGHRITVSIDDEMVKKEDIVKGIERLMTDEEVHKRATALAQKLHQGNFPASSEAALDAFRDFISQK</sequence>
<accession>A0ACB7ZCX2</accession>